<organism evidence="6 7">
    <name type="scientific">Pseudomonas fluvialis</name>
    <dbReference type="NCBI Taxonomy" id="1793966"/>
    <lineage>
        <taxon>Bacteria</taxon>
        <taxon>Pseudomonadati</taxon>
        <taxon>Pseudomonadota</taxon>
        <taxon>Gammaproteobacteria</taxon>
        <taxon>Pseudomonadales</taxon>
        <taxon>Pseudomonadaceae</taxon>
        <taxon>Pseudomonas</taxon>
    </lineage>
</organism>
<reference evidence="6 7" key="1">
    <citation type="submission" date="2020-08" db="EMBL/GenBank/DDBJ databases">
        <title>Functional genomics of gut bacteria from endangered species of beetles.</title>
        <authorList>
            <person name="Carlos-Shanley C."/>
        </authorList>
    </citation>
    <scope>NUCLEOTIDE SEQUENCE [LARGE SCALE GENOMIC DNA]</scope>
    <source>
        <strain evidence="6 7">S00202</strain>
    </source>
</reference>
<dbReference type="EMBL" id="JACHLL010000006">
    <property type="protein sequence ID" value="MBB6342990.1"/>
    <property type="molecule type" value="Genomic_DNA"/>
</dbReference>
<dbReference type="EC" id="2.7.7.65" evidence="3"/>
<dbReference type="FunFam" id="3.30.70.270:FF:000001">
    <property type="entry name" value="Diguanylate cyclase domain protein"/>
    <property type="match status" value="1"/>
</dbReference>
<evidence type="ECO:0000313" key="6">
    <source>
        <dbReference type="EMBL" id="MBB6342990.1"/>
    </source>
</evidence>
<comment type="cofactor">
    <cofactor evidence="1">
        <name>Mg(2+)</name>
        <dbReference type="ChEBI" id="CHEBI:18420"/>
    </cofactor>
</comment>
<dbReference type="PROSITE" id="PS50887">
    <property type="entry name" value="GGDEF"/>
    <property type="match status" value="1"/>
</dbReference>
<evidence type="ECO:0000259" key="5">
    <source>
        <dbReference type="PROSITE" id="PS50887"/>
    </source>
</evidence>
<comment type="catalytic activity">
    <reaction evidence="4">
        <text>2 GTP = 3',3'-c-di-GMP + 2 diphosphate</text>
        <dbReference type="Rhea" id="RHEA:24898"/>
        <dbReference type="ChEBI" id="CHEBI:33019"/>
        <dbReference type="ChEBI" id="CHEBI:37565"/>
        <dbReference type="ChEBI" id="CHEBI:58805"/>
        <dbReference type="EC" id="2.7.7.65"/>
    </reaction>
</comment>
<dbReference type="CDD" id="cd01949">
    <property type="entry name" value="GGDEF"/>
    <property type="match status" value="1"/>
</dbReference>
<dbReference type="InterPro" id="IPR050469">
    <property type="entry name" value="Diguanylate_Cyclase"/>
</dbReference>
<evidence type="ECO:0000256" key="4">
    <source>
        <dbReference type="ARBA" id="ARBA00034247"/>
    </source>
</evidence>
<dbReference type="PANTHER" id="PTHR45138">
    <property type="entry name" value="REGULATORY COMPONENTS OF SENSORY TRANSDUCTION SYSTEM"/>
    <property type="match status" value="1"/>
</dbReference>
<dbReference type="InterPro" id="IPR000160">
    <property type="entry name" value="GGDEF_dom"/>
</dbReference>
<dbReference type="Pfam" id="PF00990">
    <property type="entry name" value="GGDEF"/>
    <property type="match status" value="1"/>
</dbReference>
<dbReference type="SMART" id="SM00267">
    <property type="entry name" value="GGDEF"/>
    <property type="match status" value="1"/>
</dbReference>
<dbReference type="AlphaFoldDB" id="A0A7X0BW84"/>
<dbReference type="SUPFAM" id="SSF55073">
    <property type="entry name" value="Nucleotide cyclase"/>
    <property type="match status" value="1"/>
</dbReference>
<dbReference type="GO" id="GO:0005886">
    <property type="term" value="C:plasma membrane"/>
    <property type="evidence" value="ECO:0007669"/>
    <property type="project" value="UniProtKB-SubCell"/>
</dbReference>
<accession>A0A7X0BW84</accession>
<dbReference type="RefSeq" id="WP_184684882.1">
    <property type="nucleotide sequence ID" value="NZ_JACHLL010000006.1"/>
</dbReference>
<dbReference type="GO" id="GO:1902201">
    <property type="term" value="P:negative regulation of bacterial-type flagellum-dependent cell motility"/>
    <property type="evidence" value="ECO:0007669"/>
    <property type="project" value="TreeGrafter"/>
</dbReference>
<feature type="domain" description="GGDEF" evidence="5">
    <location>
        <begin position="177"/>
        <end position="306"/>
    </location>
</feature>
<dbReference type="PANTHER" id="PTHR45138:SF9">
    <property type="entry name" value="DIGUANYLATE CYCLASE DGCM-RELATED"/>
    <property type="match status" value="1"/>
</dbReference>
<keyword evidence="7" id="KW-1185">Reference proteome</keyword>
<dbReference type="InterPro" id="IPR029787">
    <property type="entry name" value="Nucleotide_cyclase"/>
</dbReference>
<dbReference type="GO" id="GO:0052621">
    <property type="term" value="F:diguanylate cyclase activity"/>
    <property type="evidence" value="ECO:0007669"/>
    <property type="project" value="UniProtKB-EC"/>
</dbReference>
<evidence type="ECO:0000313" key="7">
    <source>
        <dbReference type="Proteomes" id="UP000557193"/>
    </source>
</evidence>
<name>A0A7X0BW84_9PSED</name>
<dbReference type="GO" id="GO:0043709">
    <property type="term" value="P:cell adhesion involved in single-species biofilm formation"/>
    <property type="evidence" value="ECO:0007669"/>
    <property type="project" value="TreeGrafter"/>
</dbReference>
<dbReference type="NCBIfam" id="TIGR00254">
    <property type="entry name" value="GGDEF"/>
    <property type="match status" value="1"/>
</dbReference>
<evidence type="ECO:0000256" key="2">
    <source>
        <dbReference type="ARBA" id="ARBA00004533"/>
    </source>
</evidence>
<protein>
    <recommendedName>
        <fullName evidence="3">diguanylate cyclase</fullName>
        <ecNumber evidence="3">2.7.7.65</ecNumber>
    </recommendedName>
</protein>
<comment type="subcellular location">
    <subcellularLocation>
        <location evidence="2">Cell inner membrane</location>
    </subcellularLocation>
</comment>
<gene>
    <name evidence="6" type="ORF">HNP49_003178</name>
</gene>
<proteinExistence type="predicted"/>
<sequence>MQLLEAIESISRQRSVETVELALLQTLGQNFSEVEEALLLVEHDGRLWISSHWYAGRLCSSERLELLIDPQRLLVAREALLEGHAREGDNQAWRLATQDTPTQLLLLSGEQLHEDGQRALRSLITIVENFSRLLSEKNRDRLTGLLNRHQLEERILHALALAEDTALNQERRSRQRHPSWLAILDIDHFKQINDNYGHLFGDEVLLLVSRLMIDCFRREDQLFRYGGEEFVILLNDLDAHEVHLVLERFRHQLSEHDFPQLKSLTISIGYTRIGHQGSASAVLGQADQALYWAKQNGRNRLADYAQLLDEGQLQSVPSSSGSIDLF</sequence>
<comment type="caution">
    <text evidence="6">The sequence shown here is derived from an EMBL/GenBank/DDBJ whole genome shotgun (WGS) entry which is preliminary data.</text>
</comment>
<dbReference type="InterPro" id="IPR043128">
    <property type="entry name" value="Rev_trsase/Diguanyl_cyclase"/>
</dbReference>
<dbReference type="Proteomes" id="UP000557193">
    <property type="component" value="Unassembled WGS sequence"/>
</dbReference>
<evidence type="ECO:0000256" key="3">
    <source>
        <dbReference type="ARBA" id="ARBA00012528"/>
    </source>
</evidence>
<evidence type="ECO:0000256" key="1">
    <source>
        <dbReference type="ARBA" id="ARBA00001946"/>
    </source>
</evidence>
<dbReference type="Gene3D" id="3.30.70.270">
    <property type="match status" value="1"/>
</dbReference>